<organism evidence="1">
    <name type="scientific">Thermogemmatispora argillosa</name>
    <dbReference type="NCBI Taxonomy" id="2045280"/>
    <lineage>
        <taxon>Bacteria</taxon>
        <taxon>Bacillati</taxon>
        <taxon>Chloroflexota</taxon>
        <taxon>Ktedonobacteria</taxon>
        <taxon>Thermogemmatisporales</taxon>
        <taxon>Thermogemmatisporaceae</taxon>
        <taxon>Thermogemmatispora</taxon>
    </lineage>
</organism>
<protein>
    <submittedName>
        <fullName evidence="1">Uncharacterized protein</fullName>
    </submittedName>
</protein>
<proteinExistence type="predicted"/>
<dbReference type="EMBL" id="AP019377">
    <property type="protein sequence ID" value="BBH93855.1"/>
    <property type="molecule type" value="Genomic_DNA"/>
</dbReference>
<name>A0A455T5G9_9CHLR</name>
<dbReference type="AlphaFoldDB" id="A0A455T5G9"/>
<reference evidence="1" key="1">
    <citation type="submission" date="2018-12" db="EMBL/GenBank/DDBJ databases">
        <title>Novel natural products biosynthetic potential of the class Ktedonobacteria.</title>
        <authorList>
            <person name="Zheng Y."/>
            <person name="Saitou A."/>
            <person name="Wang C.M."/>
            <person name="Toyoda A."/>
            <person name="Minakuchi Y."/>
            <person name="Sekiguchi Y."/>
            <person name="Ueda K."/>
            <person name="Takano H."/>
            <person name="Sakai Y."/>
            <person name="Yokota A."/>
            <person name="Yabe S."/>
        </authorList>
    </citation>
    <scope>NUCLEOTIDE SEQUENCE</scope>
    <source>
        <strain evidence="1">A3-2</strain>
    </source>
</reference>
<accession>A0A455T5G9</accession>
<sequence length="168" mass="19383">MRQELLAWFAREGLLLQSVTANPEDPEHDEIKVTVRAPIVALGRGREDFRECPDPVLFGYPESCLELMTLEDLHWFILRWFEGAVAAGRARCFVCNKVLDNGPDHPWDAVFVSADWHCWLVVHFDCKRYLGRDLKGRNPFEVELREPELFDLRLTEREGQERGGSADG</sequence>
<evidence type="ECO:0000313" key="1">
    <source>
        <dbReference type="EMBL" id="BBH93855.1"/>
    </source>
</evidence>
<gene>
    <name evidence="1" type="ORF">KTA_20540</name>
</gene>